<dbReference type="EMBL" id="CP012405">
    <property type="protein sequence ID" value="ALG74884.1"/>
    <property type="molecule type" value="Genomic_DNA"/>
</dbReference>
<dbReference type="KEGG" id="ati:AL072_27570"/>
<dbReference type="Proteomes" id="UP000069935">
    <property type="component" value="Chromosome 5"/>
</dbReference>
<dbReference type="AlphaFoldDB" id="A0AAC8W497"/>
<dbReference type="GO" id="GO:0004803">
    <property type="term" value="F:transposase activity"/>
    <property type="evidence" value="ECO:0007669"/>
    <property type="project" value="InterPro"/>
</dbReference>
<reference evidence="3" key="1">
    <citation type="submission" date="2015-08" db="EMBL/GenBank/DDBJ databases">
        <title>Complete Genome Sequence of Azospirillum thiophilum BV-S.</title>
        <authorList>
            <person name="Fomenkov A."/>
            <person name="Vincze T."/>
            <person name="Grabovich M."/>
            <person name="Dubinina G."/>
            <person name="Orlova M."/>
            <person name="Belousova E."/>
            <person name="Roberts R.J."/>
        </authorList>
    </citation>
    <scope>NUCLEOTIDE SEQUENCE [LARGE SCALE GENOMIC DNA]</scope>
    <source>
        <strain evidence="3">BV-S</strain>
    </source>
</reference>
<accession>A0AAC8W497</accession>
<keyword evidence="3" id="KW-1185">Reference proteome</keyword>
<dbReference type="GO" id="GO:0003677">
    <property type="term" value="F:DNA binding"/>
    <property type="evidence" value="ECO:0007669"/>
    <property type="project" value="InterPro"/>
</dbReference>
<dbReference type="NCBIfam" id="NF033580">
    <property type="entry name" value="transpos_IS5_3"/>
    <property type="match status" value="1"/>
</dbReference>
<evidence type="ECO:0000313" key="2">
    <source>
        <dbReference type="EMBL" id="ALG74884.1"/>
    </source>
</evidence>
<dbReference type="InterPro" id="IPR002559">
    <property type="entry name" value="Transposase_11"/>
</dbReference>
<organism evidence="2 3">
    <name type="scientific">Azospirillum thiophilum</name>
    <dbReference type="NCBI Taxonomy" id="528244"/>
    <lineage>
        <taxon>Bacteria</taxon>
        <taxon>Pseudomonadati</taxon>
        <taxon>Pseudomonadota</taxon>
        <taxon>Alphaproteobacteria</taxon>
        <taxon>Rhodospirillales</taxon>
        <taxon>Azospirillaceae</taxon>
        <taxon>Azospirillum</taxon>
    </lineage>
</organism>
<evidence type="ECO:0000259" key="1">
    <source>
        <dbReference type="Pfam" id="PF01609"/>
    </source>
</evidence>
<protein>
    <recommendedName>
        <fullName evidence="1">Transposase IS4-like domain-containing protein</fullName>
    </recommendedName>
</protein>
<name>A0AAC8W497_9PROT</name>
<sequence length="217" mass="24334">MQWRAIGQLTDIPFGTLYTLFARWTRLGLWRRLLDRLRRTWRLACGDTAEPSAVVIDSRTCPAAPSCFARGVDGGKKIRGVKVHIAVEKYGIPLAIDAAPANVHDTRGIVPVLRQFAGCGFQGPAIGDLGYRGERLAKAAETFGITVRPIARGRKGVFIPTEIAWVVERSFSWIRRYRRLNTIVERTKEHLVAFVQIAFISILARRLKRLVPQEVSA</sequence>
<dbReference type="PANTHER" id="PTHR30007">
    <property type="entry name" value="PHP DOMAIN PROTEIN"/>
    <property type="match status" value="1"/>
</dbReference>
<proteinExistence type="predicted"/>
<dbReference type="Pfam" id="PF01609">
    <property type="entry name" value="DDE_Tnp_1"/>
    <property type="match status" value="1"/>
</dbReference>
<dbReference type="PANTHER" id="PTHR30007:SF0">
    <property type="entry name" value="TRANSPOSASE"/>
    <property type="match status" value="1"/>
</dbReference>
<evidence type="ECO:0000313" key="3">
    <source>
        <dbReference type="Proteomes" id="UP000069935"/>
    </source>
</evidence>
<feature type="domain" description="Transposase IS4-like" evidence="1">
    <location>
        <begin position="50"/>
        <end position="201"/>
    </location>
</feature>
<gene>
    <name evidence="2" type="ORF">AL072_27570</name>
</gene>
<dbReference type="GO" id="GO:0006313">
    <property type="term" value="P:DNA transposition"/>
    <property type="evidence" value="ECO:0007669"/>
    <property type="project" value="InterPro"/>
</dbReference>
<reference evidence="2 3" key="2">
    <citation type="journal article" date="2016" name="Genome Announc.">
        <title>Complete Genome Sequence of a Strain of Azospirillum thiophilum Isolated from a Sulfide Spring.</title>
        <authorList>
            <person name="Fomenkov A."/>
            <person name="Vincze T."/>
            <person name="Grabovich M."/>
            <person name="Anton B.P."/>
            <person name="Dubinina G."/>
            <person name="Orlova M."/>
            <person name="Belousova E."/>
            <person name="Roberts R.J."/>
        </authorList>
    </citation>
    <scope>NUCLEOTIDE SEQUENCE [LARGE SCALE GENOMIC DNA]</scope>
    <source>
        <strain evidence="2 3">BV-S</strain>
    </source>
</reference>